<dbReference type="RefSeq" id="WP_088252264.1">
    <property type="nucleotide sequence ID" value="NZ_NIDE01000001.1"/>
</dbReference>
<comment type="caution">
    <text evidence="4">The sequence shown here is derived from an EMBL/GenBank/DDBJ whole genome shotgun (WGS) entry which is preliminary data.</text>
</comment>
<evidence type="ECO:0000313" key="4">
    <source>
        <dbReference type="EMBL" id="OWK47123.1"/>
    </source>
</evidence>
<accession>A0A225E1N5</accession>
<keyword evidence="3" id="KW-0443">Lipid metabolism</keyword>
<dbReference type="InterPro" id="IPR007431">
    <property type="entry name" value="ACP_PD"/>
</dbReference>
<keyword evidence="1" id="KW-0444">Lipid biosynthesis</keyword>
<evidence type="ECO:0000313" key="5">
    <source>
        <dbReference type="Proteomes" id="UP000214646"/>
    </source>
</evidence>
<evidence type="ECO:0000256" key="3">
    <source>
        <dbReference type="ARBA" id="ARBA00023098"/>
    </source>
</evidence>
<keyword evidence="5" id="KW-1185">Reference proteome</keyword>
<dbReference type="OrthoDB" id="8442777at2"/>
<protein>
    <submittedName>
        <fullName evidence="4">Acyl carrier protein phosphodiesterase</fullName>
    </submittedName>
</protein>
<reference evidence="5" key="1">
    <citation type="submission" date="2017-06" db="EMBL/GenBank/DDBJ databases">
        <title>Genome analysis of Fimbriiglobus ruber SP5, the first member of the order Planctomycetales with confirmed chitinolytic capability.</title>
        <authorList>
            <person name="Ravin N.V."/>
            <person name="Rakitin A.L."/>
            <person name="Ivanova A.A."/>
            <person name="Beletsky A.V."/>
            <person name="Kulichevskaya I.S."/>
            <person name="Mardanov A.V."/>
            <person name="Dedysh S.N."/>
        </authorList>
    </citation>
    <scope>NUCLEOTIDE SEQUENCE [LARGE SCALE GENOMIC DNA]</scope>
    <source>
        <strain evidence="5">SP5</strain>
    </source>
</reference>
<organism evidence="4 5">
    <name type="scientific">Fimbriiglobus ruber</name>
    <dbReference type="NCBI Taxonomy" id="1908690"/>
    <lineage>
        <taxon>Bacteria</taxon>
        <taxon>Pseudomonadati</taxon>
        <taxon>Planctomycetota</taxon>
        <taxon>Planctomycetia</taxon>
        <taxon>Gemmatales</taxon>
        <taxon>Gemmataceae</taxon>
        <taxon>Fimbriiglobus</taxon>
    </lineage>
</organism>
<evidence type="ECO:0000256" key="2">
    <source>
        <dbReference type="ARBA" id="ARBA00022801"/>
    </source>
</evidence>
<dbReference type="Proteomes" id="UP000214646">
    <property type="component" value="Unassembled WGS sequence"/>
</dbReference>
<dbReference type="PIRSF" id="PIRSF011489">
    <property type="entry name" value="DUF479"/>
    <property type="match status" value="1"/>
</dbReference>
<name>A0A225E1N5_9BACT</name>
<dbReference type="Pfam" id="PF04336">
    <property type="entry name" value="ACP_PD"/>
    <property type="match status" value="1"/>
</dbReference>
<dbReference type="PANTHER" id="PTHR38764:SF1">
    <property type="entry name" value="ACYL CARRIER PROTEIN PHOSPHODIESTERASE"/>
    <property type="match status" value="1"/>
</dbReference>
<keyword evidence="2" id="KW-0378">Hydrolase</keyword>
<proteinExistence type="predicted"/>
<dbReference type="GO" id="GO:0008770">
    <property type="term" value="F:[acyl-carrier-protein] phosphodiesterase activity"/>
    <property type="evidence" value="ECO:0007669"/>
    <property type="project" value="InterPro"/>
</dbReference>
<sequence length="204" mass="23309">MNFLAHLHLSPDDPEAMIGNLLADFVKGPDVEKLPPVVRAGVRQHRLVDGFTDRHAVVHRSIARINREWHWFSGIIVDVYYDHLLARTWNRYSTEPLRAFADRAYEVIRRGMSLVPADEEPFFHKFVRSDRLVQYATTQGIADTLARISKIIADRMPTRAVRLELAMPLLESLDAELAVDFHAFYPTLQEFATTAFEAPNGKLA</sequence>
<evidence type="ECO:0000256" key="1">
    <source>
        <dbReference type="ARBA" id="ARBA00022516"/>
    </source>
</evidence>
<gene>
    <name evidence="4" type="ORF">FRUB_00822</name>
</gene>
<dbReference type="EMBL" id="NIDE01000001">
    <property type="protein sequence ID" value="OWK47123.1"/>
    <property type="molecule type" value="Genomic_DNA"/>
</dbReference>
<dbReference type="PANTHER" id="PTHR38764">
    <property type="entry name" value="ACYL CARRIER PROTEIN PHOSPHODIESTERASE"/>
    <property type="match status" value="1"/>
</dbReference>
<dbReference type="GO" id="GO:0006633">
    <property type="term" value="P:fatty acid biosynthetic process"/>
    <property type="evidence" value="ECO:0007669"/>
    <property type="project" value="InterPro"/>
</dbReference>
<dbReference type="AlphaFoldDB" id="A0A225E1N5"/>